<proteinExistence type="predicted"/>
<evidence type="ECO:0000313" key="2">
    <source>
        <dbReference type="Proteomes" id="UP000064893"/>
    </source>
</evidence>
<evidence type="ECO:0000313" key="1">
    <source>
        <dbReference type="EMBL" id="ALO17118.1"/>
    </source>
</evidence>
<dbReference type="RefSeq" id="WP_057954438.1">
    <property type="nucleotide sequence ID" value="NZ_CP013118.1"/>
</dbReference>
<accession>A0A0S2I488</accession>
<keyword evidence="2" id="KW-1185">Reference proteome</keyword>
<dbReference type="AlphaFoldDB" id="A0A0S2I488"/>
<dbReference type="EMBL" id="CP013118">
    <property type="protein sequence ID" value="ALO17118.1"/>
    <property type="molecule type" value="Genomic_DNA"/>
</dbReference>
<name>A0A0S2I488_9BACT</name>
<gene>
    <name evidence="1" type="ORF">L21SP5_03507</name>
</gene>
<protein>
    <submittedName>
        <fullName evidence="1">Uncharacterized protein</fullName>
    </submittedName>
</protein>
<sequence>MEDFFLGGTADVSYTYNYYKELNNRDKTNQVTIYLPLSIGYGRIEQVQDARQAAYIYDALQKQGKIDAVKSAEELLEFARFISTIKNERFFDFRNKRIYELEELDRYLKENGYIDEQDISYFATLSDLWSYGNTPIRNTGFRAEAFINPDYDLNETLYRGEFDDLYNMRAYVLKTDLKATYEKPINLYWHHYMNVDVYWGTEKSRIRFSNSYLGKYIYPGVYLDLNHGVGYYPNTRTSINAFYGLSMVKHFDKTDLDENTMGIKGQNLTANLGFDLNYYISPQVRLSADLNVYYTVNNAKNEYGEVDYIASDQPYFNYQYPGYQKSRFNYALSASLQYFLF</sequence>
<dbReference type="OrthoDB" id="994452at2"/>
<reference evidence="1 2" key="1">
    <citation type="submission" date="2015-11" db="EMBL/GenBank/DDBJ databases">
        <title>Description and complete genome sequence of a novel strain predominating in hypersaline microbial mats and representing a new family of the Bacteriodetes phylum.</title>
        <authorList>
            <person name="Spring S."/>
            <person name="Bunk B."/>
            <person name="Sproer C."/>
            <person name="Klenk H.-P."/>
        </authorList>
    </citation>
    <scope>NUCLEOTIDE SEQUENCE [LARGE SCALE GENOMIC DNA]</scope>
    <source>
        <strain evidence="1 2">L21-Spi-D4</strain>
    </source>
</reference>
<dbReference type="Proteomes" id="UP000064893">
    <property type="component" value="Chromosome"/>
</dbReference>
<organism evidence="1 2">
    <name type="scientific">Salinivirga cyanobacteriivorans</name>
    <dbReference type="NCBI Taxonomy" id="1307839"/>
    <lineage>
        <taxon>Bacteria</taxon>
        <taxon>Pseudomonadati</taxon>
        <taxon>Bacteroidota</taxon>
        <taxon>Bacteroidia</taxon>
        <taxon>Bacteroidales</taxon>
        <taxon>Salinivirgaceae</taxon>
        <taxon>Salinivirga</taxon>
    </lineage>
</organism>
<dbReference type="KEGG" id="blq:L21SP5_03507"/>